<dbReference type="RefSeq" id="WP_123890765.1">
    <property type="nucleotide sequence ID" value="NZ_RKKU01000024.1"/>
</dbReference>
<evidence type="ECO:0008006" key="3">
    <source>
        <dbReference type="Google" id="ProtNLM"/>
    </source>
</evidence>
<gene>
    <name evidence="1" type="ORF">EF096_15855</name>
</gene>
<protein>
    <recommendedName>
        <fullName evidence="3">TIGR04255 family protein</fullName>
    </recommendedName>
</protein>
<sequence>MITPVNDVHSIKAVALVLEFPSEIGAGGLSLVREEAKRFRSKLNMRRVIRSLNIPFPVLDNSDRLHEEESGYRYFIRKPDGAEAKWFEVAGSRAVFCTNEYTDFNSFWAEAKYFLDIGRNAFGVSGSKAEKLTLEYRDEFTSPDISWEPAELFNGQSELLSKRAVQQSKYWHSHYGFFDELEGRESLNLGKINHVRMADSFDGSYFSQVDITLTHGVALVPGDELDGLVYSLKSVHKDHITDILSDNMLNAIGLRTGS</sequence>
<accession>A0ABX9XH63</accession>
<name>A0ABX9XH63_9PSED</name>
<dbReference type="EMBL" id="RKKU01000024">
    <property type="protein sequence ID" value="ROZ82133.1"/>
    <property type="molecule type" value="Genomic_DNA"/>
</dbReference>
<proteinExistence type="predicted"/>
<comment type="caution">
    <text evidence="1">The sequence shown here is derived from an EMBL/GenBank/DDBJ whole genome shotgun (WGS) entry which is preliminary data.</text>
</comment>
<evidence type="ECO:0000313" key="1">
    <source>
        <dbReference type="EMBL" id="ROZ82133.1"/>
    </source>
</evidence>
<organism evidence="1 2">
    <name type="scientific">Pseudomonas neustonica</name>
    <dbReference type="NCBI Taxonomy" id="2487346"/>
    <lineage>
        <taxon>Bacteria</taxon>
        <taxon>Pseudomonadati</taxon>
        <taxon>Pseudomonadota</taxon>
        <taxon>Gammaproteobacteria</taxon>
        <taxon>Pseudomonadales</taxon>
        <taxon>Pseudomonadaceae</taxon>
        <taxon>Pseudomonas</taxon>
    </lineage>
</organism>
<dbReference type="Proteomes" id="UP000275199">
    <property type="component" value="Unassembled WGS sequence"/>
</dbReference>
<keyword evidence="2" id="KW-1185">Reference proteome</keyword>
<reference evidence="1 2" key="1">
    <citation type="submission" date="2018-11" db="EMBL/GenBank/DDBJ databases">
        <authorList>
            <person name="Jang G.I."/>
            <person name="Hwang C.Y."/>
        </authorList>
    </citation>
    <scope>NUCLEOTIDE SEQUENCE [LARGE SCALE GENOMIC DNA]</scope>
    <source>
        <strain evidence="1 2">SSM26</strain>
    </source>
</reference>
<evidence type="ECO:0000313" key="2">
    <source>
        <dbReference type="Proteomes" id="UP000275199"/>
    </source>
</evidence>